<dbReference type="AlphaFoldDB" id="A0AAV5T0A1"/>
<dbReference type="Proteomes" id="UP001432027">
    <property type="component" value="Unassembled WGS sequence"/>
</dbReference>
<sequence>RMSWAIDRLPEGTTVSLDDGNHLMAVLLGETSLSPSISRNIAVGVWNVWREGMENGWTDSELGETIKEKRGELLYALSIPYKNRLTDLRKHFASIRYADPTVVDSEWIVTREKESGSSGVAGRNGRASCEFNLKLIQAGKVETEELKLRMNKEELQDLYWTLKQAQNVMSKIAK</sequence>
<dbReference type="PROSITE" id="PS51269">
    <property type="entry name" value="COMM"/>
    <property type="match status" value="1"/>
</dbReference>
<dbReference type="InterPro" id="IPR017920">
    <property type="entry name" value="COMM"/>
</dbReference>
<dbReference type="EMBL" id="BTSX01000003">
    <property type="protein sequence ID" value="GMS88465.1"/>
    <property type="molecule type" value="Genomic_DNA"/>
</dbReference>
<feature type="domain" description="COMM" evidence="1">
    <location>
        <begin position="101"/>
        <end position="173"/>
    </location>
</feature>
<gene>
    <name evidence="2" type="ORF">PENTCL1PPCAC_10640</name>
</gene>
<reference evidence="2" key="1">
    <citation type="submission" date="2023-10" db="EMBL/GenBank/DDBJ databases">
        <title>Genome assembly of Pristionchus species.</title>
        <authorList>
            <person name="Yoshida K."/>
            <person name="Sommer R.J."/>
        </authorList>
    </citation>
    <scope>NUCLEOTIDE SEQUENCE</scope>
    <source>
        <strain evidence="2">RS0144</strain>
    </source>
</reference>
<organism evidence="2 3">
    <name type="scientific">Pristionchus entomophagus</name>
    <dbReference type="NCBI Taxonomy" id="358040"/>
    <lineage>
        <taxon>Eukaryota</taxon>
        <taxon>Metazoa</taxon>
        <taxon>Ecdysozoa</taxon>
        <taxon>Nematoda</taxon>
        <taxon>Chromadorea</taxon>
        <taxon>Rhabditida</taxon>
        <taxon>Rhabditina</taxon>
        <taxon>Diplogasteromorpha</taxon>
        <taxon>Diplogasteroidea</taxon>
        <taxon>Neodiplogasteridae</taxon>
        <taxon>Pristionchus</taxon>
    </lineage>
</organism>
<evidence type="ECO:0000313" key="2">
    <source>
        <dbReference type="EMBL" id="GMS88465.1"/>
    </source>
</evidence>
<comment type="caution">
    <text evidence="2">The sequence shown here is derived from an EMBL/GenBank/DDBJ whole genome shotgun (WGS) entry which is preliminary data.</text>
</comment>
<protein>
    <recommendedName>
        <fullName evidence="1">COMM domain-containing protein</fullName>
    </recommendedName>
</protein>
<proteinExistence type="predicted"/>
<accession>A0AAV5T0A1</accession>
<name>A0AAV5T0A1_9BILA</name>
<feature type="non-terminal residue" evidence="2">
    <location>
        <position position="1"/>
    </location>
</feature>
<evidence type="ECO:0000259" key="1">
    <source>
        <dbReference type="PROSITE" id="PS51269"/>
    </source>
</evidence>
<keyword evidence="3" id="KW-1185">Reference proteome</keyword>
<evidence type="ECO:0000313" key="3">
    <source>
        <dbReference type="Proteomes" id="UP001432027"/>
    </source>
</evidence>